<evidence type="ECO:0000256" key="2">
    <source>
        <dbReference type="ARBA" id="ARBA00005005"/>
    </source>
</evidence>
<dbReference type="eggNOG" id="COG1024">
    <property type="taxonomic scope" value="Bacteria"/>
</dbReference>
<dbReference type="SUPFAM" id="SSF52096">
    <property type="entry name" value="ClpP/crotonase"/>
    <property type="match status" value="1"/>
</dbReference>
<dbReference type="InterPro" id="IPR006108">
    <property type="entry name" value="3HC_DH_C"/>
</dbReference>
<feature type="domain" description="3-hydroxyacyl-CoA dehydrogenase C-terminal" evidence="13">
    <location>
        <begin position="611"/>
        <end position="697"/>
    </location>
</feature>
<dbReference type="InterPro" id="IPR029045">
    <property type="entry name" value="ClpP/crotonase-like_dom_sf"/>
</dbReference>
<name>A0A0A0EEW7_9RHOB</name>
<proteinExistence type="predicted"/>
<dbReference type="Proteomes" id="UP000030004">
    <property type="component" value="Unassembled WGS sequence"/>
</dbReference>
<keyword evidence="7" id="KW-0443">Lipid metabolism</keyword>
<dbReference type="STRING" id="1461694.ATO9_09520"/>
<reference evidence="15 16" key="1">
    <citation type="journal article" date="2015" name="Antonie Van Leeuwenhoek">
        <title>Pseudooceanicola atlanticus gen. nov. sp. nov., isolated from surface seawater of the Atlantic Ocean and reclassification of Oceanicola batsensis, Oceanicola marinus, Oceanicola nitratireducens, Oceanicola nanhaiensis, Oceanicola antarcticus and Oceanicola flagellatus, as Pseudooceanicola batsensis comb. nov., Pseudooceanicola marinus comb. nov., Pseudooceanicola nitratireducens comb. nov., Pseudooceanicola nanhaiensis comb. nov., Pseudooceanicola antarcticus comb. nov., and Pseudooceanicola flagellatus comb. nov.</title>
        <authorList>
            <person name="Lai Q."/>
            <person name="Li G."/>
            <person name="Liu X."/>
            <person name="Du Y."/>
            <person name="Sun F."/>
            <person name="Shao Z."/>
        </authorList>
    </citation>
    <scope>NUCLEOTIDE SEQUENCE [LARGE SCALE GENOMIC DNA]</scope>
    <source>
        <strain evidence="15 16">22II-s11g</strain>
    </source>
</reference>
<feature type="domain" description="3-hydroxyacyl-CoA dehydrogenase NAD binding" evidence="14">
    <location>
        <begin position="297"/>
        <end position="473"/>
    </location>
</feature>
<keyword evidence="6" id="KW-0520">NAD</keyword>
<dbReference type="SUPFAM" id="SSF48179">
    <property type="entry name" value="6-phosphogluconate dehydrogenase C-terminal domain-like"/>
    <property type="match status" value="2"/>
</dbReference>
<evidence type="ECO:0000259" key="14">
    <source>
        <dbReference type="Pfam" id="PF02737"/>
    </source>
</evidence>
<dbReference type="InterPro" id="IPR001753">
    <property type="entry name" value="Enoyl-CoA_hydra/iso"/>
</dbReference>
<evidence type="ECO:0000256" key="3">
    <source>
        <dbReference type="ARBA" id="ARBA00022832"/>
    </source>
</evidence>
<dbReference type="GO" id="GO:0016853">
    <property type="term" value="F:isomerase activity"/>
    <property type="evidence" value="ECO:0007669"/>
    <property type="project" value="UniProtKB-KW"/>
</dbReference>
<evidence type="ECO:0000313" key="16">
    <source>
        <dbReference type="Proteomes" id="UP000030004"/>
    </source>
</evidence>
<keyword evidence="8" id="KW-0576">Peroxisome</keyword>
<sequence>MTKPSTGQAVSFHIEDGIGFLTIDQPPVNAISLAVIAALGPALDAFEASDARGLVVQAAGRTFVAGGDITMFDDPAFTPAPLNALLDRIEASNRPVVAALHGTTLGGGLEIAMACHHRIADPATRLGLPEITLGLIPGSLGTQRLPRLVGLEKAAGMILGGKPISAGDAQSIGLIDAIAEDPSAAAIAAIDTLTGTEPRRTRVQVIPDLDRAEAILAPLRDVAASTPWHPAKAAAIEALSTGATDGYDAGEATETRLFLDLVKTPASRAQRHIFFAERAARRISDLPGDTPLRRVETIGILGAGTMGAGIAMAFANAGFTVTLVDANPEALDRGLTRISQDYERLAARGRLSADDADRITARISGAESIAALADVDMVVEAVFEDMDLKCRVAAELGAICKPGAILATNTSTLDVDRIAQASGRPEAVIGTHFFSPAQIMRLLEVVRARDTAPDVLATVMSVASRIRKTAVVTGVCYGFIGNRMAEVYMRESEAMQMESATPGQIDGVIEDPAWLGMAMGPSRMLDMAGVDVGARTVIEWIASGDGPQDPAYRALCRAMFDSGAHGQKTGHGYYRYEGRTALPNDDTHALAAQLARQHGITSRDHDAQEIFERLLYPMVNEAALILDEGIAQRASDIDVVWTAGYGFPAWRGGPLFMADEIGADAIVAAMHRHGATLGNADGRWTPAPLLSRLAREGGRFSDL</sequence>
<keyword evidence="4" id="KW-0442">Lipid degradation</keyword>
<keyword evidence="9" id="KW-0413">Isomerase</keyword>
<evidence type="ECO:0000256" key="11">
    <source>
        <dbReference type="ARBA" id="ARBA00023268"/>
    </source>
</evidence>
<dbReference type="PANTHER" id="PTHR23309:SF51">
    <property type="entry name" value="3-HYDROXYACYL-COA DEHYDROGENASE-RELATED"/>
    <property type="match status" value="1"/>
</dbReference>
<dbReference type="GO" id="GO:0004300">
    <property type="term" value="F:enoyl-CoA hydratase activity"/>
    <property type="evidence" value="ECO:0007669"/>
    <property type="project" value="UniProtKB-ARBA"/>
</dbReference>
<keyword evidence="5" id="KW-0560">Oxidoreductase</keyword>
<dbReference type="Pfam" id="PF00725">
    <property type="entry name" value="3HCDH"/>
    <property type="match status" value="2"/>
</dbReference>
<keyword evidence="3" id="KW-0276">Fatty acid metabolism</keyword>
<dbReference type="Pfam" id="PF00378">
    <property type="entry name" value="ECH_1"/>
    <property type="match status" value="1"/>
</dbReference>
<dbReference type="Pfam" id="PF02737">
    <property type="entry name" value="3HCDH_N"/>
    <property type="match status" value="1"/>
</dbReference>
<dbReference type="OrthoDB" id="9771883at2"/>
<dbReference type="GO" id="GO:0003857">
    <property type="term" value="F:(3S)-3-hydroxyacyl-CoA dehydrogenase (NAD+) activity"/>
    <property type="evidence" value="ECO:0007669"/>
    <property type="project" value="UniProtKB-EC"/>
</dbReference>
<evidence type="ECO:0000256" key="9">
    <source>
        <dbReference type="ARBA" id="ARBA00023235"/>
    </source>
</evidence>
<dbReference type="Gene3D" id="3.40.50.720">
    <property type="entry name" value="NAD(P)-binding Rossmann-like Domain"/>
    <property type="match status" value="1"/>
</dbReference>
<evidence type="ECO:0000256" key="4">
    <source>
        <dbReference type="ARBA" id="ARBA00022963"/>
    </source>
</evidence>
<keyword evidence="16" id="KW-1185">Reference proteome</keyword>
<dbReference type="Gene3D" id="1.10.1040.50">
    <property type="match status" value="1"/>
</dbReference>
<dbReference type="CDD" id="cd06558">
    <property type="entry name" value="crotonase-like"/>
    <property type="match status" value="1"/>
</dbReference>
<dbReference type="InterPro" id="IPR006176">
    <property type="entry name" value="3-OHacyl-CoA_DH_NAD-bd"/>
</dbReference>
<feature type="domain" description="3-hydroxyacyl-CoA dehydrogenase C-terminal" evidence="13">
    <location>
        <begin position="478"/>
        <end position="576"/>
    </location>
</feature>
<dbReference type="EMBL" id="AQQX01000003">
    <property type="protein sequence ID" value="KGM48929.1"/>
    <property type="molecule type" value="Genomic_DNA"/>
</dbReference>
<evidence type="ECO:0000256" key="7">
    <source>
        <dbReference type="ARBA" id="ARBA00023098"/>
    </source>
</evidence>
<keyword evidence="11" id="KW-0511">Multifunctional enzyme</keyword>
<evidence type="ECO:0000256" key="5">
    <source>
        <dbReference type="ARBA" id="ARBA00023002"/>
    </source>
</evidence>
<comment type="caution">
    <text evidence="15">The sequence shown here is derived from an EMBL/GenBank/DDBJ whole genome shotgun (WGS) entry which is preliminary data.</text>
</comment>
<evidence type="ECO:0000313" key="15">
    <source>
        <dbReference type="EMBL" id="KGM48929.1"/>
    </source>
</evidence>
<accession>A0A0A0EEW7</accession>
<dbReference type="GO" id="GO:0070403">
    <property type="term" value="F:NAD+ binding"/>
    <property type="evidence" value="ECO:0007669"/>
    <property type="project" value="InterPro"/>
</dbReference>
<dbReference type="FunFam" id="1.10.1040.50:FF:000006">
    <property type="entry name" value="Peroxisomal bifunctional enzyme"/>
    <property type="match status" value="1"/>
</dbReference>
<evidence type="ECO:0000256" key="6">
    <source>
        <dbReference type="ARBA" id="ARBA00023027"/>
    </source>
</evidence>
<evidence type="ECO:0000256" key="10">
    <source>
        <dbReference type="ARBA" id="ARBA00023239"/>
    </source>
</evidence>
<evidence type="ECO:0000256" key="12">
    <source>
        <dbReference type="ARBA" id="ARBA00049556"/>
    </source>
</evidence>
<dbReference type="eggNOG" id="COG1250">
    <property type="taxonomic scope" value="Bacteria"/>
</dbReference>
<protein>
    <submittedName>
        <fullName evidence="15">Uncharacterized protein</fullName>
    </submittedName>
</protein>
<evidence type="ECO:0000259" key="13">
    <source>
        <dbReference type="Pfam" id="PF00725"/>
    </source>
</evidence>
<dbReference type="SUPFAM" id="SSF51735">
    <property type="entry name" value="NAD(P)-binding Rossmann-fold domains"/>
    <property type="match status" value="1"/>
</dbReference>
<comment type="subcellular location">
    <subcellularLocation>
        <location evidence="1">Peroxisome</location>
    </subcellularLocation>
</comment>
<dbReference type="GO" id="GO:0006635">
    <property type="term" value="P:fatty acid beta-oxidation"/>
    <property type="evidence" value="ECO:0007669"/>
    <property type="project" value="UniProtKB-UniPathway"/>
</dbReference>
<dbReference type="AlphaFoldDB" id="A0A0A0EEW7"/>
<comment type="pathway">
    <text evidence="2">Lipid metabolism; fatty acid beta-oxidation.</text>
</comment>
<dbReference type="InterPro" id="IPR036291">
    <property type="entry name" value="NAD(P)-bd_dom_sf"/>
</dbReference>
<evidence type="ECO:0000256" key="8">
    <source>
        <dbReference type="ARBA" id="ARBA00023140"/>
    </source>
</evidence>
<dbReference type="UniPathway" id="UPA00659"/>
<comment type="catalytic activity">
    <reaction evidence="12">
        <text>a (3S)-3-hydroxyacyl-CoA + NAD(+) = a 3-oxoacyl-CoA + NADH + H(+)</text>
        <dbReference type="Rhea" id="RHEA:22432"/>
        <dbReference type="ChEBI" id="CHEBI:15378"/>
        <dbReference type="ChEBI" id="CHEBI:57318"/>
        <dbReference type="ChEBI" id="CHEBI:57540"/>
        <dbReference type="ChEBI" id="CHEBI:57945"/>
        <dbReference type="ChEBI" id="CHEBI:90726"/>
        <dbReference type="EC" id="1.1.1.35"/>
    </reaction>
</comment>
<dbReference type="InterPro" id="IPR008927">
    <property type="entry name" value="6-PGluconate_DH-like_C_sf"/>
</dbReference>
<dbReference type="Gene3D" id="3.90.226.10">
    <property type="entry name" value="2-enoyl-CoA Hydratase, Chain A, domain 1"/>
    <property type="match status" value="1"/>
</dbReference>
<organism evidence="15 16">
    <name type="scientific">Pseudooceanicola atlanticus</name>
    <dbReference type="NCBI Taxonomy" id="1461694"/>
    <lineage>
        <taxon>Bacteria</taxon>
        <taxon>Pseudomonadati</taxon>
        <taxon>Pseudomonadota</taxon>
        <taxon>Alphaproteobacteria</taxon>
        <taxon>Rhodobacterales</taxon>
        <taxon>Paracoccaceae</taxon>
        <taxon>Pseudooceanicola</taxon>
    </lineage>
</organism>
<evidence type="ECO:0000256" key="1">
    <source>
        <dbReference type="ARBA" id="ARBA00004275"/>
    </source>
</evidence>
<dbReference type="PANTHER" id="PTHR23309">
    <property type="entry name" value="3-HYDROXYACYL-COA DEHYROGENASE"/>
    <property type="match status" value="1"/>
</dbReference>
<gene>
    <name evidence="15" type="ORF">ATO9_09520</name>
</gene>
<dbReference type="RefSeq" id="WP_043747743.1">
    <property type="nucleotide sequence ID" value="NZ_AQQX01000003.1"/>
</dbReference>
<dbReference type="FunFam" id="3.40.50.720:FF:000009">
    <property type="entry name" value="Fatty oxidation complex, alpha subunit"/>
    <property type="match status" value="1"/>
</dbReference>
<keyword evidence="10" id="KW-0456">Lyase</keyword>